<dbReference type="Proteomes" id="UP000323166">
    <property type="component" value="Unassembled WGS sequence"/>
</dbReference>
<proteinExistence type="predicted"/>
<organism evidence="1 2">
    <name type="scientific">Desulfallas thermosapovorans DSM 6562</name>
    <dbReference type="NCBI Taxonomy" id="1121431"/>
    <lineage>
        <taxon>Bacteria</taxon>
        <taxon>Bacillati</taxon>
        <taxon>Bacillota</taxon>
        <taxon>Clostridia</taxon>
        <taxon>Eubacteriales</taxon>
        <taxon>Desulfallaceae</taxon>
        <taxon>Desulfallas</taxon>
    </lineage>
</organism>
<gene>
    <name evidence="1" type="ORF">LX24_01847</name>
</gene>
<sequence length="106" mass="12521">MADALVVLKNTVKKRLHPVFIEVDRGASNNKFDKVAKYTVYYQSKAWVNKWWAQPSPDGVYQFPRVLVVTDRQEQINKILKEENMAKIRFTVVTLEDIQRDVYLYI</sequence>
<evidence type="ECO:0000313" key="1">
    <source>
        <dbReference type="EMBL" id="TYO95118.1"/>
    </source>
</evidence>
<comment type="caution">
    <text evidence="1">The sequence shown here is derived from an EMBL/GenBank/DDBJ whole genome shotgun (WGS) entry which is preliminary data.</text>
</comment>
<dbReference type="RefSeq" id="WP_166511852.1">
    <property type="nucleotide sequence ID" value="NZ_VNHM01000009.1"/>
</dbReference>
<evidence type="ECO:0000313" key="2">
    <source>
        <dbReference type="Proteomes" id="UP000323166"/>
    </source>
</evidence>
<dbReference type="EMBL" id="VNHM01000009">
    <property type="protein sequence ID" value="TYO95118.1"/>
    <property type="molecule type" value="Genomic_DNA"/>
</dbReference>
<dbReference type="AlphaFoldDB" id="A0A5S4ZQH0"/>
<accession>A0A5S4ZQH0</accession>
<protein>
    <submittedName>
        <fullName evidence="1">Uncharacterized protein</fullName>
    </submittedName>
</protein>
<keyword evidence="2" id="KW-1185">Reference proteome</keyword>
<name>A0A5S4ZQH0_9FIRM</name>
<reference evidence="1 2" key="1">
    <citation type="submission" date="2019-07" db="EMBL/GenBank/DDBJ databases">
        <title>Genomic Encyclopedia of Type Strains, Phase I: the one thousand microbial genomes (KMG-I) project.</title>
        <authorList>
            <person name="Kyrpides N."/>
        </authorList>
    </citation>
    <scope>NUCLEOTIDE SEQUENCE [LARGE SCALE GENOMIC DNA]</scope>
    <source>
        <strain evidence="1 2">DSM 6562</strain>
    </source>
</reference>